<proteinExistence type="predicted"/>
<dbReference type="Gene3D" id="3.40.50.360">
    <property type="match status" value="1"/>
</dbReference>
<dbReference type="PANTHER" id="PTHR39201">
    <property type="entry name" value="EXPORTED PROTEIN-RELATED"/>
    <property type="match status" value="1"/>
</dbReference>
<organism evidence="2">
    <name type="scientific">Candidatus Methanomethylicus mesodigestus</name>
    <dbReference type="NCBI Taxonomy" id="1867258"/>
    <lineage>
        <taxon>Archaea</taxon>
        <taxon>Thermoproteota</taxon>
        <taxon>Methanosuratincolia</taxon>
        <taxon>Candidatus Methanomethylicales</taxon>
        <taxon>Candidatus Methanomethylicaceae</taxon>
        <taxon>Candidatus Methanomethylicus</taxon>
    </lineage>
</organism>
<sequence>MKALVVYYSRTGTTKALADTLAKELGADVEEIVDLKNRRGIFGFLSAGYSAYRRSMTNIKPPEKDPSAYDTILLGTPIWASNITPALRTYIVQKMDTLKQKKVAFFMTYSGTGMEKAMKSLTDLYGAPPAASLEIVKGIEAGKFKEKLDAFMAKLKS</sequence>
<protein>
    <submittedName>
        <fullName evidence="2">Flavodoxin</fullName>
    </submittedName>
</protein>
<feature type="domain" description="Flavodoxin-like" evidence="1">
    <location>
        <begin position="3"/>
        <end position="157"/>
    </location>
</feature>
<dbReference type="EMBL" id="DSTX01000011">
    <property type="protein sequence ID" value="HFK20766.1"/>
    <property type="molecule type" value="Genomic_DNA"/>
</dbReference>
<name>A0A7C3F4P5_9CREN</name>
<dbReference type="InterPro" id="IPR008254">
    <property type="entry name" value="Flavodoxin/NO_synth"/>
</dbReference>
<dbReference type="InterPro" id="IPR026816">
    <property type="entry name" value="Flavodoxin_dom"/>
</dbReference>
<accession>A0A7C3F4P5</accession>
<evidence type="ECO:0000259" key="1">
    <source>
        <dbReference type="PROSITE" id="PS50902"/>
    </source>
</evidence>
<dbReference type="PANTHER" id="PTHR39201:SF1">
    <property type="entry name" value="FLAVODOXIN-LIKE DOMAIN-CONTAINING PROTEIN"/>
    <property type="match status" value="1"/>
</dbReference>
<gene>
    <name evidence="2" type="ORF">ENS19_05720</name>
</gene>
<dbReference type="InterPro" id="IPR001226">
    <property type="entry name" value="Flavodoxin_CS"/>
</dbReference>
<dbReference type="InterPro" id="IPR029039">
    <property type="entry name" value="Flavoprotein-like_sf"/>
</dbReference>
<dbReference type="GO" id="GO:0009055">
    <property type="term" value="F:electron transfer activity"/>
    <property type="evidence" value="ECO:0007669"/>
    <property type="project" value="InterPro"/>
</dbReference>
<dbReference type="AlphaFoldDB" id="A0A7C3F4P5"/>
<dbReference type="GO" id="GO:0010181">
    <property type="term" value="F:FMN binding"/>
    <property type="evidence" value="ECO:0007669"/>
    <property type="project" value="InterPro"/>
</dbReference>
<dbReference type="PROSITE" id="PS00201">
    <property type="entry name" value="FLAVODOXIN"/>
    <property type="match status" value="1"/>
</dbReference>
<comment type="caution">
    <text evidence="2">The sequence shown here is derived from an EMBL/GenBank/DDBJ whole genome shotgun (WGS) entry which is preliminary data.</text>
</comment>
<dbReference type="SUPFAM" id="SSF52218">
    <property type="entry name" value="Flavoproteins"/>
    <property type="match status" value="1"/>
</dbReference>
<dbReference type="Pfam" id="PF12724">
    <property type="entry name" value="Flavodoxin_5"/>
    <property type="match status" value="1"/>
</dbReference>
<evidence type="ECO:0000313" key="2">
    <source>
        <dbReference type="EMBL" id="HFK20766.1"/>
    </source>
</evidence>
<reference evidence="2" key="1">
    <citation type="journal article" date="2020" name="mSystems">
        <title>Genome- and Community-Level Interaction Insights into Carbon Utilization and Element Cycling Functions of Hydrothermarchaeota in Hydrothermal Sediment.</title>
        <authorList>
            <person name="Zhou Z."/>
            <person name="Liu Y."/>
            <person name="Xu W."/>
            <person name="Pan J."/>
            <person name="Luo Z.H."/>
            <person name="Li M."/>
        </authorList>
    </citation>
    <scope>NUCLEOTIDE SEQUENCE [LARGE SCALE GENOMIC DNA]</scope>
    <source>
        <strain evidence="2">SpSt-468</strain>
    </source>
</reference>
<dbReference type="PROSITE" id="PS50902">
    <property type="entry name" value="FLAVODOXIN_LIKE"/>
    <property type="match status" value="1"/>
</dbReference>